<evidence type="ECO:0000256" key="2">
    <source>
        <dbReference type="PROSITE-ProRule" id="PRU00168"/>
    </source>
</evidence>
<dbReference type="Pfam" id="PF00617">
    <property type="entry name" value="RasGEF"/>
    <property type="match status" value="1"/>
</dbReference>
<gene>
    <name evidence="8" type="primary">RAPGEF3</name>
</gene>
<dbReference type="InterPro" id="IPR019804">
    <property type="entry name" value="Ras_G-nucl-exch_fac_CS"/>
</dbReference>
<dbReference type="OrthoDB" id="21144at2759"/>
<evidence type="ECO:0000313" key="7">
    <source>
        <dbReference type="Proteomes" id="UP001652622"/>
    </source>
</evidence>
<keyword evidence="7" id="KW-1185">Reference proteome</keyword>
<dbReference type="Pfam" id="PF00618">
    <property type="entry name" value="RasGEF_N"/>
    <property type="match status" value="1"/>
</dbReference>
<feature type="domain" description="DEP" evidence="5">
    <location>
        <begin position="172"/>
        <end position="230"/>
    </location>
</feature>
<sequence length="966" mass="110138">MKVAWTGHGRWNVELPPGEVADLSQFSTGFVDPIPERNLLYELWKKMHLFRSCSYRIQLEGQMNNAPRIQGIRWNDAIEWLKLSHAWSCLSFMVEICLLPRSSGLLESILRSSDSVQTPLPESESTLVPGHNLKQASSNKIRRAGRLLCAHLIVMYPDLIRDHKHHLRLHRQCCSGKELVDALLSAGLSVQTRSQALGLCQVLMDEGVLAHVRQESYFQDRDAQFFRFVALEPSAEDRDGEELLEALALLTQLGPTALLTTILRKPPNQRTDEELALIFEELLHVKAVAHLSSSVRRELAAVLLFESHAKAGTVLFSQGDKGTSWYIIWKGSVNVVTHDKGLVCTLHEGDDFGQLALVNDAPRAATIILREDSCHFLRVDKRDFNRILKDVEANTLRLKEHGKVVLVLEKNSQGSNSSHLAGTLGSSRYSVMAGTPEKILDYLLETMRSDSTLSDPVDTFLGDFLLTYCVFMPTPQLCRTLLQHFHSEPSEGSEQDKAAYILGKRQKILWLVSRWVSLYGRLLQAEACAVAFLQTMSEYATQDARLGPLLREQIQDRRRNRVIENGNNCASPKLQVRNVVNWFAIQEEPFLNSSYTIRIRDKVSYDIYRPDYSCLTRLLQVNATVKEIVASLADCQDWNKDWILVKVNSAGDKVVLPMEAFGVFTSLGLNERLFAVSVQELHNLAPHPEQLGPRTGSWESLDFISSKDLANQLTEHDWNLFKSIHQVELIYYVVGPQKFPSATTANVERFLRRFNELQFWITTELCFCPDVIKRAQLLRKFIKLAAHLKDQRNLNSFFAVMFGLSHSAISRLSRTWEKLPHKTRKLYGTMERMLDPSWNHRVYRLAVAKLSPPMIPFMPLLLKDMTFIHEGNRTLVENLVNFEKLRMMAKAVHLVHHCRSHPNLPLSPLRSRPQYLLEEARAIRASTCSEQSLSTRSPAATWAHIQPLRVIDRQKELLRLSRDLES</sequence>
<dbReference type="InterPro" id="IPR036964">
    <property type="entry name" value="RASGEF_cat_dom_sf"/>
</dbReference>
<dbReference type="SUPFAM" id="SSF54236">
    <property type="entry name" value="Ubiquitin-like"/>
    <property type="match status" value="1"/>
</dbReference>
<dbReference type="InterPro" id="IPR014710">
    <property type="entry name" value="RmlC-like_jellyroll"/>
</dbReference>
<dbReference type="Pfam" id="PF00610">
    <property type="entry name" value="DEP"/>
    <property type="match status" value="1"/>
</dbReference>
<dbReference type="PANTHER" id="PTHR23113:SF24">
    <property type="entry name" value="RAP GUANINE NUCLEOTIDE EXCHANGE FACTOR 3"/>
    <property type="match status" value="1"/>
</dbReference>
<dbReference type="Gene3D" id="2.60.120.10">
    <property type="entry name" value="Jelly Rolls"/>
    <property type="match status" value="1"/>
</dbReference>
<accession>A0A6P9BYI6</accession>
<dbReference type="OMA" id="EKQTIRG"/>
<dbReference type="InterPro" id="IPR000651">
    <property type="entry name" value="Ras-like_Gua-exchang_fac_N"/>
</dbReference>
<feature type="domain" description="Ras-GEF" evidence="3">
    <location>
        <begin position="705"/>
        <end position="932"/>
    </location>
</feature>
<dbReference type="SUPFAM" id="SSF48366">
    <property type="entry name" value="Ras GEF"/>
    <property type="match status" value="1"/>
</dbReference>
<organism evidence="7 8">
    <name type="scientific">Pantherophis guttatus</name>
    <name type="common">Corn snake</name>
    <name type="synonym">Elaphe guttata</name>
    <dbReference type="NCBI Taxonomy" id="94885"/>
    <lineage>
        <taxon>Eukaryota</taxon>
        <taxon>Metazoa</taxon>
        <taxon>Chordata</taxon>
        <taxon>Craniata</taxon>
        <taxon>Vertebrata</taxon>
        <taxon>Euteleostomi</taxon>
        <taxon>Lepidosauria</taxon>
        <taxon>Squamata</taxon>
        <taxon>Bifurcata</taxon>
        <taxon>Unidentata</taxon>
        <taxon>Episquamata</taxon>
        <taxon>Toxicofera</taxon>
        <taxon>Serpentes</taxon>
        <taxon>Colubroidea</taxon>
        <taxon>Colubridae</taxon>
        <taxon>Colubrinae</taxon>
        <taxon>Pantherophis</taxon>
    </lineage>
</organism>
<dbReference type="Gene3D" id="1.10.10.10">
    <property type="entry name" value="Winged helix-like DNA-binding domain superfamily/Winged helix DNA-binding domain"/>
    <property type="match status" value="1"/>
</dbReference>
<dbReference type="PANTHER" id="PTHR23113">
    <property type="entry name" value="GUANINE NUCLEOTIDE EXCHANGE FACTOR"/>
    <property type="match status" value="1"/>
</dbReference>
<dbReference type="Proteomes" id="UP001652622">
    <property type="component" value="Unplaced"/>
</dbReference>
<dbReference type="PROSITE" id="PS50009">
    <property type="entry name" value="RASGEF_CAT"/>
    <property type="match status" value="1"/>
</dbReference>
<dbReference type="InterPro" id="IPR001895">
    <property type="entry name" value="RASGEF_cat_dom"/>
</dbReference>
<name>A0A6P9BYI6_PANGU</name>
<dbReference type="InterPro" id="IPR008937">
    <property type="entry name" value="Ras-like_GEF"/>
</dbReference>
<evidence type="ECO:0000259" key="5">
    <source>
        <dbReference type="PROSITE" id="PS50186"/>
    </source>
</evidence>
<reference evidence="8" key="1">
    <citation type="submission" date="2025-08" db="UniProtKB">
        <authorList>
            <consortium name="RefSeq"/>
        </authorList>
    </citation>
    <scope>IDENTIFICATION</scope>
    <source>
        <tissue evidence="8">Blood</tissue>
    </source>
</reference>
<dbReference type="Gene3D" id="1.10.840.10">
    <property type="entry name" value="Ras guanine-nucleotide exchange factors catalytic domain"/>
    <property type="match status" value="1"/>
</dbReference>
<dbReference type="PRINTS" id="PR00103">
    <property type="entry name" value="CAMPKINASE"/>
</dbReference>
<dbReference type="CTD" id="10411"/>
<dbReference type="SMART" id="SM00229">
    <property type="entry name" value="RasGEFN"/>
    <property type="match status" value="1"/>
</dbReference>
<keyword evidence="1 2" id="KW-0344">Guanine-nucleotide releasing factor</keyword>
<dbReference type="SMART" id="SM00100">
    <property type="entry name" value="cNMP"/>
    <property type="match status" value="1"/>
</dbReference>
<dbReference type="InterPro" id="IPR036388">
    <property type="entry name" value="WH-like_DNA-bd_sf"/>
</dbReference>
<dbReference type="SMART" id="SM00147">
    <property type="entry name" value="RasGEF"/>
    <property type="match status" value="1"/>
</dbReference>
<dbReference type="CDD" id="cd00155">
    <property type="entry name" value="RasGEF"/>
    <property type="match status" value="1"/>
</dbReference>
<dbReference type="Gene3D" id="3.10.20.90">
    <property type="entry name" value="Phosphatidylinositol 3-kinase Catalytic Subunit, Chain A, domain 1"/>
    <property type="match status" value="1"/>
</dbReference>
<proteinExistence type="predicted"/>
<dbReference type="RefSeq" id="XP_034275199.1">
    <property type="nucleotide sequence ID" value="XM_034419308.2"/>
</dbReference>
<dbReference type="AlphaFoldDB" id="A0A6P9BYI6"/>
<dbReference type="PROSITE" id="PS50186">
    <property type="entry name" value="DEP"/>
    <property type="match status" value="1"/>
</dbReference>
<feature type="domain" description="N-terminal Ras-GEF" evidence="6">
    <location>
        <begin position="427"/>
        <end position="562"/>
    </location>
</feature>
<dbReference type="FunFam" id="2.60.120.10:FF:000015">
    <property type="entry name" value="Rap guanine nucleotide exchange factor 4"/>
    <property type="match status" value="1"/>
</dbReference>
<dbReference type="CDD" id="cd00038">
    <property type="entry name" value="CAP_ED"/>
    <property type="match status" value="1"/>
</dbReference>
<dbReference type="CDD" id="cd06224">
    <property type="entry name" value="REM"/>
    <property type="match status" value="1"/>
</dbReference>
<dbReference type="SUPFAM" id="SSF46785">
    <property type="entry name" value="Winged helix' DNA-binding domain"/>
    <property type="match status" value="1"/>
</dbReference>
<evidence type="ECO:0000256" key="1">
    <source>
        <dbReference type="ARBA" id="ARBA00022658"/>
    </source>
</evidence>
<dbReference type="PROSITE" id="PS00720">
    <property type="entry name" value="RASGEF"/>
    <property type="match status" value="1"/>
</dbReference>
<dbReference type="PROSITE" id="PS50042">
    <property type="entry name" value="CNMP_BINDING_3"/>
    <property type="match status" value="1"/>
</dbReference>
<protein>
    <submittedName>
        <fullName evidence="8">Rap guanine nucleotide exchange factor 3 isoform X1</fullName>
    </submittedName>
</protein>
<dbReference type="GO" id="GO:0007265">
    <property type="term" value="P:Ras protein signal transduction"/>
    <property type="evidence" value="ECO:0007669"/>
    <property type="project" value="TreeGrafter"/>
</dbReference>
<dbReference type="PROSITE" id="PS50212">
    <property type="entry name" value="RASGEF_NTER"/>
    <property type="match status" value="1"/>
</dbReference>
<dbReference type="Gene3D" id="1.20.870.10">
    <property type="entry name" value="Son of sevenless (SoS) protein Chain: S domain 1"/>
    <property type="match status" value="1"/>
</dbReference>
<dbReference type="InterPro" id="IPR036390">
    <property type="entry name" value="WH_DNA-bd_sf"/>
</dbReference>
<evidence type="ECO:0000259" key="4">
    <source>
        <dbReference type="PROSITE" id="PS50042"/>
    </source>
</evidence>
<dbReference type="InterPro" id="IPR029071">
    <property type="entry name" value="Ubiquitin-like_domsf"/>
</dbReference>
<dbReference type="GeneID" id="117666559"/>
<evidence type="ECO:0000259" key="6">
    <source>
        <dbReference type="PROSITE" id="PS50212"/>
    </source>
</evidence>
<dbReference type="GO" id="GO:0005085">
    <property type="term" value="F:guanyl-nucleotide exchange factor activity"/>
    <property type="evidence" value="ECO:0007669"/>
    <property type="project" value="UniProtKB-KW"/>
</dbReference>
<dbReference type="InterPro" id="IPR023578">
    <property type="entry name" value="Ras_GEF_dom_sf"/>
</dbReference>
<dbReference type="GO" id="GO:0005886">
    <property type="term" value="C:plasma membrane"/>
    <property type="evidence" value="ECO:0007669"/>
    <property type="project" value="TreeGrafter"/>
</dbReference>
<dbReference type="KEGG" id="pgut:117666559"/>
<dbReference type="Pfam" id="PF00027">
    <property type="entry name" value="cNMP_binding"/>
    <property type="match status" value="1"/>
</dbReference>
<dbReference type="InterPro" id="IPR018490">
    <property type="entry name" value="cNMP-bd_dom_sf"/>
</dbReference>
<feature type="domain" description="Cyclic nucleotide-binding" evidence="4">
    <location>
        <begin position="287"/>
        <end position="388"/>
    </location>
</feature>
<evidence type="ECO:0000259" key="3">
    <source>
        <dbReference type="PROSITE" id="PS50009"/>
    </source>
</evidence>
<dbReference type="InterPro" id="IPR000595">
    <property type="entry name" value="cNMP-bd_dom"/>
</dbReference>
<dbReference type="InterPro" id="IPR000591">
    <property type="entry name" value="DEP_dom"/>
</dbReference>
<dbReference type="SMART" id="SM00049">
    <property type="entry name" value="DEP"/>
    <property type="match status" value="1"/>
</dbReference>
<dbReference type="SUPFAM" id="SSF51206">
    <property type="entry name" value="cAMP-binding domain-like"/>
    <property type="match status" value="1"/>
</dbReference>
<evidence type="ECO:0000313" key="8">
    <source>
        <dbReference type="RefSeq" id="XP_034275199.1"/>
    </source>
</evidence>